<proteinExistence type="predicted"/>
<reference evidence="1" key="1">
    <citation type="journal article" date="2019" name="Genome Biol. Evol.">
        <title>Complete Sequence of Succinamopine Ti-Plasmid pTiEU6 Reveals Its Evolutionary Relatedness with Nopaline-Type Ti-Plasmids.</title>
        <authorList>
            <person name="Shao S."/>
            <person name="van Heusden G.P.H."/>
            <person name="Hooykaas P.J.J."/>
        </authorList>
    </citation>
    <scope>NUCLEOTIDE SEQUENCE</scope>
    <source>
        <strain evidence="1">Kerr108</strain>
        <plasmid evidence="1">pTiKerr108</plasmid>
    </source>
</reference>
<sequence length="41" mass="4560">MTANGLSILVRSIRETPFSSALISWTPNATSWQPGGRRDRE</sequence>
<evidence type="ECO:0000313" key="1">
    <source>
        <dbReference type="EMBL" id="QEG97587.1"/>
    </source>
</evidence>
<keyword evidence="1" id="KW-0614">Plasmid</keyword>
<organism evidence="1">
    <name type="scientific">Agrobacterium tumefaciens</name>
    <dbReference type="NCBI Taxonomy" id="358"/>
    <lineage>
        <taxon>Bacteria</taxon>
        <taxon>Pseudomonadati</taxon>
        <taxon>Pseudomonadota</taxon>
        <taxon>Alphaproteobacteria</taxon>
        <taxon>Hyphomicrobiales</taxon>
        <taxon>Rhizobiaceae</taxon>
        <taxon>Rhizobium/Agrobacterium group</taxon>
        <taxon>Agrobacterium</taxon>
        <taxon>Agrobacterium tumefaciens complex</taxon>
    </lineage>
</organism>
<protein>
    <submittedName>
        <fullName evidence="1">Uncharacterized protein</fullName>
    </submittedName>
</protein>
<geneLocation type="plasmid" evidence="1">
    <name>pTiKerr108</name>
</geneLocation>
<name>A0A5B9T114_AGRTU</name>
<dbReference type="AlphaFoldDB" id="A0A5B9T114"/>
<gene>
    <name evidence="1" type="ORF">AgrTiKerr108_00064</name>
</gene>
<dbReference type="EMBL" id="MK439384">
    <property type="protein sequence ID" value="QEG97587.1"/>
    <property type="molecule type" value="Genomic_DNA"/>
</dbReference>
<accession>A0A5B9T114</accession>